<keyword evidence="7" id="KW-1185">Reference proteome</keyword>
<dbReference type="eggNOG" id="COG2010">
    <property type="taxonomic scope" value="Bacteria"/>
</dbReference>
<keyword evidence="3 4" id="KW-0408">Iron</keyword>
<dbReference type="AlphaFoldDB" id="F7ZCH0"/>
<proteinExistence type="predicted"/>
<dbReference type="PROSITE" id="PS51007">
    <property type="entry name" value="CYTC"/>
    <property type="match status" value="1"/>
</dbReference>
<protein>
    <recommendedName>
        <fullName evidence="5">Cytochrome c domain-containing protein</fullName>
    </recommendedName>
</protein>
<evidence type="ECO:0000256" key="3">
    <source>
        <dbReference type="ARBA" id="ARBA00023004"/>
    </source>
</evidence>
<keyword evidence="1 4" id="KW-0349">Heme</keyword>
<gene>
    <name evidence="6" type="ordered locus">RLO149_c011970</name>
</gene>
<evidence type="ECO:0000313" key="7">
    <source>
        <dbReference type="Proteomes" id="UP000001353"/>
    </source>
</evidence>
<evidence type="ECO:0000259" key="5">
    <source>
        <dbReference type="PROSITE" id="PS51007"/>
    </source>
</evidence>
<evidence type="ECO:0000256" key="2">
    <source>
        <dbReference type="ARBA" id="ARBA00022723"/>
    </source>
</evidence>
<dbReference type="SUPFAM" id="SSF46626">
    <property type="entry name" value="Cytochrome c"/>
    <property type="match status" value="1"/>
</dbReference>
<dbReference type="PROSITE" id="PS51257">
    <property type="entry name" value="PROKAR_LIPOPROTEIN"/>
    <property type="match status" value="1"/>
</dbReference>
<dbReference type="RefSeq" id="WP_013961139.1">
    <property type="nucleotide sequence ID" value="NC_015730.1"/>
</dbReference>
<dbReference type="GO" id="GO:0046872">
    <property type="term" value="F:metal ion binding"/>
    <property type="evidence" value="ECO:0007669"/>
    <property type="project" value="UniProtKB-KW"/>
</dbReference>
<evidence type="ECO:0000256" key="1">
    <source>
        <dbReference type="ARBA" id="ARBA00022617"/>
    </source>
</evidence>
<dbReference type="InterPro" id="IPR009056">
    <property type="entry name" value="Cyt_c-like_dom"/>
</dbReference>
<dbReference type="KEGG" id="rli:RLO149_c011970"/>
<keyword evidence="2 4" id="KW-0479">Metal-binding</keyword>
<dbReference type="GO" id="GO:0020037">
    <property type="term" value="F:heme binding"/>
    <property type="evidence" value="ECO:0007669"/>
    <property type="project" value="InterPro"/>
</dbReference>
<dbReference type="GO" id="GO:0009055">
    <property type="term" value="F:electron transfer activity"/>
    <property type="evidence" value="ECO:0007669"/>
    <property type="project" value="InterPro"/>
</dbReference>
<evidence type="ECO:0000256" key="4">
    <source>
        <dbReference type="PROSITE-ProRule" id="PRU00433"/>
    </source>
</evidence>
<sequence>MPRFTSLIMAACVFLAACGRDDRVSRGAVLYSENCAICHGGDLRGGGGIGVVGLNKVPPDLTTLAVRSGGNFPRGKVLALLDDYAAGSQPGRLMRPFAHLTSQDSKRIKTEAGRARVPAPQAALLAYLEASQLP</sequence>
<dbReference type="Pfam" id="PF00034">
    <property type="entry name" value="Cytochrom_C"/>
    <property type="match status" value="1"/>
</dbReference>
<organism evidence="6 7">
    <name type="scientific">Roseobacter litoralis (strain ATCC 49566 / DSM 6996 / JCM 21268 / NBRC 15278 / OCh 149)</name>
    <dbReference type="NCBI Taxonomy" id="391595"/>
    <lineage>
        <taxon>Bacteria</taxon>
        <taxon>Pseudomonadati</taxon>
        <taxon>Pseudomonadota</taxon>
        <taxon>Alphaproteobacteria</taxon>
        <taxon>Rhodobacterales</taxon>
        <taxon>Roseobacteraceae</taxon>
        <taxon>Roseobacter</taxon>
    </lineage>
</organism>
<dbReference type="Proteomes" id="UP000001353">
    <property type="component" value="Chromosome"/>
</dbReference>
<reference evidence="6 7" key="1">
    <citation type="journal article" date="2011" name="BMC Genomics">
        <title>Comparative genome analysis and genome-guided physiological analysis of Roseobacter litoralis.</title>
        <authorList>
            <person name="Kalhoefer D."/>
            <person name="Thole S."/>
            <person name="Voget S."/>
            <person name="Lehmann R."/>
            <person name="Liesegang H."/>
            <person name="Wollher A."/>
            <person name="Daniel R."/>
            <person name="Simon M."/>
            <person name="Brinkhoff T."/>
        </authorList>
    </citation>
    <scope>NUCLEOTIDE SEQUENCE [LARGE SCALE GENOMIC DNA]</scope>
    <source>
        <strain evidence="7">ATCC 49566 / DSM 6996 / JCM 21268 / NBRC 15278 / OCh 149</strain>
    </source>
</reference>
<evidence type="ECO:0000313" key="6">
    <source>
        <dbReference type="EMBL" id="AEI93201.1"/>
    </source>
</evidence>
<name>F7ZCH0_ROSLO</name>
<dbReference type="HOGENOM" id="CLU_131567_1_0_5"/>
<dbReference type="STRING" id="391595.RLO149_c011970"/>
<accession>F7ZCH0</accession>
<dbReference type="EMBL" id="CP002623">
    <property type="protein sequence ID" value="AEI93201.1"/>
    <property type="molecule type" value="Genomic_DNA"/>
</dbReference>
<dbReference type="Gene3D" id="1.10.760.10">
    <property type="entry name" value="Cytochrome c-like domain"/>
    <property type="match status" value="1"/>
</dbReference>
<feature type="domain" description="Cytochrome c" evidence="5">
    <location>
        <begin position="22"/>
        <end position="132"/>
    </location>
</feature>
<dbReference type="InterPro" id="IPR036909">
    <property type="entry name" value="Cyt_c-like_dom_sf"/>
</dbReference>